<dbReference type="AlphaFoldDB" id="A0ABD3QR17"/>
<accession>A0ABD3QR17</accession>
<feature type="region of interest" description="Disordered" evidence="1">
    <location>
        <begin position="96"/>
        <end position="124"/>
    </location>
</feature>
<dbReference type="Gene3D" id="3.40.50.1110">
    <property type="entry name" value="SGNH hydrolase"/>
    <property type="match status" value="1"/>
</dbReference>
<evidence type="ECO:0008006" key="4">
    <source>
        <dbReference type="Google" id="ProtNLM"/>
    </source>
</evidence>
<evidence type="ECO:0000256" key="1">
    <source>
        <dbReference type="SAM" id="MobiDB-lite"/>
    </source>
</evidence>
<protein>
    <recommendedName>
        <fullName evidence="4">SGNH hydrolase-type esterase domain-containing protein</fullName>
    </recommendedName>
</protein>
<dbReference type="SUPFAM" id="SSF52266">
    <property type="entry name" value="SGNH hydrolase"/>
    <property type="match status" value="1"/>
</dbReference>
<feature type="compositionally biased region" description="Basic and acidic residues" evidence="1">
    <location>
        <begin position="369"/>
        <end position="381"/>
    </location>
</feature>
<dbReference type="EMBL" id="JABMIG020000018">
    <property type="protein sequence ID" value="KAL3802682.1"/>
    <property type="molecule type" value="Genomic_DNA"/>
</dbReference>
<feature type="compositionally biased region" description="Basic and acidic residues" evidence="1">
    <location>
        <begin position="96"/>
        <end position="120"/>
    </location>
</feature>
<sequence length="464" mass="52300">MSNPSNYLNIYQTRQRDKRSTYYRQITQTNHGKSSSSRIRFLLVSLGKILPRAAIASSLLFVLQCFYVICKTPRLPPPPLSGFDFPKEGLVATSHEENTWAESQKDSEKEKNSLKDDTSHDNATACHKRNTQISRQSNEFRLILIGDSPVEGIGNRDHSSALCGQTAKAFAKVVCRSNNTSRRPNTPQFDEVYDRVRYWSFGKSGLTARGIQDEMVPLLHSTFDRILECYHDSTQSNDEPPSSLTIDEESVIHAIVLLCGVNNVLSPQCTPSSFSSEVSSLLSSIRKHACLRQTPILVLGLPNFSKLPFLPSWPMGWILGVRGRRMQSALEGLVEEIQREERLESGRTKTIMVPIPEVQDMIDSKGYYRRDGHSSASDDKQSPCSNQIMSKDDMDKKDSYNQLGLRFYHPLEKHLGNDVIHPKTITSLGINDFLCDDGFHPGRHGTVFIGSLLSDAYRKWTCRP</sequence>
<evidence type="ECO:0000313" key="3">
    <source>
        <dbReference type="Proteomes" id="UP001516023"/>
    </source>
</evidence>
<organism evidence="2 3">
    <name type="scientific">Cyclotella cryptica</name>
    <dbReference type="NCBI Taxonomy" id="29204"/>
    <lineage>
        <taxon>Eukaryota</taxon>
        <taxon>Sar</taxon>
        <taxon>Stramenopiles</taxon>
        <taxon>Ochrophyta</taxon>
        <taxon>Bacillariophyta</taxon>
        <taxon>Coscinodiscophyceae</taxon>
        <taxon>Thalassiosirophycidae</taxon>
        <taxon>Stephanodiscales</taxon>
        <taxon>Stephanodiscaceae</taxon>
        <taxon>Cyclotella</taxon>
    </lineage>
</organism>
<proteinExistence type="predicted"/>
<keyword evidence="3" id="KW-1185">Reference proteome</keyword>
<name>A0ABD3QR17_9STRA</name>
<evidence type="ECO:0000313" key="2">
    <source>
        <dbReference type="EMBL" id="KAL3802682.1"/>
    </source>
</evidence>
<dbReference type="Proteomes" id="UP001516023">
    <property type="component" value="Unassembled WGS sequence"/>
</dbReference>
<gene>
    <name evidence="2" type="ORF">HJC23_012006</name>
</gene>
<reference evidence="2 3" key="1">
    <citation type="journal article" date="2020" name="G3 (Bethesda)">
        <title>Improved Reference Genome for Cyclotella cryptica CCMP332, a Model for Cell Wall Morphogenesis, Salinity Adaptation, and Lipid Production in Diatoms (Bacillariophyta).</title>
        <authorList>
            <person name="Roberts W.R."/>
            <person name="Downey K.M."/>
            <person name="Ruck E.C."/>
            <person name="Traller J.C."/>
            <person name="Alverson A.J."/>
        </authorList>
    </citation>
    <scope>NUCLEOTIDE SEQUENCE [LARGE SCALE GENOMIC DNA]</scope>
    <source>
        <strain evidence="2 3">CCMP332</strain>
    </source>
</reference>
<feature type="region of interest" description="Disordered" evidence="1">
    <location>
        <begin position="369"/>
        <end position="394"/>
    </location>
</feature>
<dbReference type="InterPro" id="IPR036514">
    <property type="entry name" value="SGNH_hydro_sf"/>
</dbReference>
<comment type="caution">
    <text evidence="2">The sequence shown here is derived from an EMBL/GenBank/DDBJ whole genome shotgun (WGS) entry which is preliminary data.</text>
</comment>